<dbReference type="Pfam" id="PF09836">
    <property type="entry name" value="DUF2063"/>
    <property type="match status" value="1"/>
</dbReference>
<proteinExistence type="predicted"/>
<reference evidence="2 3" key="1">
    <citation type="submission" date="2020-05" db="EMBL/GenBank/DDBJ databases">
        <title>Gimesia benthica sp. nov., a novel planctomycete isolated from a deep-sea water sample of the Northwest Indian Ocean.</title>
        <authorList>
            <person name="Wang J."/>
            <person name="Ruan C."/>
            <person name="Song L."/>
            <person name="Zhu Y."/>
            <person name="Li A."/>
            <person name="Zheng X."/>
            <person name="Wang L."/>
            <person name="Lu Z."/>
            <person name="Huang Y."/>
            <person name="Du W."/>
            <person name="Zhou Y."/>
            <person name="Huang L."/>
            <person name="Dai X."/>
        </authorList>
    </citation>
    <scope>NUCLEOTIDE SEQUENCE [LARGE SCALE GENOMIC DNA]</scope>
    <source>
        <strain evidence="2 3">YYQ-30</strain>
    </source>
</reference>
<keyword evidence="3" id="KW-1185">Reference proteome</keyword>
<organism evidence="2 3">
    <name type="scientific">Halovulum dunhuangense</name>
    <dbReference type="NCBI Taxonomy" id="1505036"/>
    <lineage>
        <taxon>Bacteria</taxon>
        <taxon>Pseudomonadati</taxon>
        <taxon>Pseudomonadota</taxon>
        <taxon>Alphaproteobacteria</taxon>
        <taxon>Rhodobacterales</taxon>
        <taxon>Paracoccaceae</taxon>
        <taxon>Halovulum</taxon>
    </lineage>
</organism>
<dbReference type="InterPro" id="IPR044922">
    <property type="entry name" value="DUF2063_N_sf"/>
</dbReference>
<dbReference type="Gene3D" id="1.10.150.690">
    <property type="entry name" value="DUF2063"/>
    <property type="match status" value="1"/>
</dbReference>
<evidence type="ECO:0000313" key="3">
    <source>
        <dbReference type="Proteomes" id="UP000572377"/>
    </source>
</evidence>
<feature type="domain" description="Putative DNA-binding" evidence="1">
    <location>
        <begin position="12"/>
        <end position="99"/>
    </location>
</feature>
<accession>A0A849L6R1</accession>
<gene>
    <name evidence="2" type="ORF">HMH01_15290</name>
</gene>
<dbReference type="AlphaFoldDB" id="A0A849L6R1"/>
<dbReference type="Proteomes" id="UP000572377">
    <property type="component" value="Unassembled WGS sequence"/>
</dbReference>
<name>A0A849L6R1_9RHOB</name>
<protein>
    <submittedName>
        <fullName evidence="2">DUF2063 domain-containing protein</fullName>
    </submittedName>
</protein>
<dbReference type="InterPro" id="IPR018640">
    <property type="entry name" value="DUF2063"/>
</dbReference>
<dbReference type="RefSeq" id="WP_171326665.1">
    <property type="nucleotide sequence ID" value="NZ_JABFBC010000003.1"/>
</dbReference>
<evidence type="ECO:0000259" key="1">
    <source>
        <dbReference type="Pfam" id="PF09836"/>
    </source>
</evidence>
<comment type="caution">
    <text evidence="2">The sequence shown here is derived from an EMBL/GenBank/DDBJ whole genome shotgun (WGS) entry which is preliminary data.</text>
</comment>
<evidence type="ECO:0000313" key="2">
    <source>
        <dbReference type="EMBL" id="NNU81800.1"/>
    </source>
</evidence>
<sequence length="249" mass="25950">MRPDPAHAKGEQAFHAALWSGEAPAGLTAPDRAEVARRFAVYRNNVQHGLSRALAARFPVIEALLGGEFFTAMARVFIGDSPPRDPVLLTWGDGFPGFLDRFPPVAHLPYLGEVATLELARGRAYHAADAPPVPPGALAVPEPETLRLALHPSVALPAFRHPAVRIWQAHQPGAGPAPIAPGPDHALIARAPDLSVIVAPLAPDTHAVLTALAAGAPLGDAAAHGDPTPALTLLLRHGLITGTTHGDAE</sequence>
<dbReference type="EMBL" id="JABFBC010000003">
    <property type="protein sequence ID" value="NNU81800.1"/>
    <property type="molecule type" value="Genomic_DNA"/>
</dbReference>